<dbReference type="Proteomes" id="UP000275436">
    <property type="component" value="Unassembled WGS sequence"/>
</dbReference>
<evidence type="ECO:0008006" key="3">
    <source>
        <dbReference type="Google" id="ProtNLM"/>
    </source>
</evidence>
<sequence length="66" mass="7280">MQRFRGNLVSKPADDPYEVVEFANKFGLTTKAAEIILHANGPSRVACDGAARSFVQAVSVWQRDKD</sequence>
<gene>
    <name evidence="1" type="ORF">DNR46_34290</name>
</gene>
<evidence type="ECO:0000313" key="1">
    <source>
        <dbReference type="EMBL" id="RNJ41433.1"/>
    </source>
</evidence>
<protein>
    <recommendedName>
        <fullName evidence="3">DUF3606 domain-containing protein</fullName>
    </recommendedName>
</protein>
<comment type="caution">
    <text evidence="1">The sequence shown here is derived from an EMBL/GenBank/DDBJ whole genome shotgun (WGS) entry which is preliminary data.</text>
</comment>
<evidence type="ECO:0000313" key="2">
    <source>
        <dbReference type="Proteomes" id="UP000275436"/>
    </source>
</evidence>
<proteinExistence type="predicted"/>
<dbReference type="EMBL" id="QKOD01000020">
    <property type="protein sequence ID" value="RNJ41433.1"/>
    <property type="molecule type" value="Genomic_DNA"/>
</dbReference>
<reference evidence="1 2" key="1">
    <citation type="journal article" date="2018" name="Mol. Plant Microbe Interact.">
        <title>Taxonomically Different Co-Microsymbionts of a Relict Legume, Oxytropis popoviana, Have Complementary Sets of Symbiotic Genes and Together Increase the Efficiency of Plant Nodulation.</title>
        <authorList>
            <person name="Safronova V."/>
            <person name="Belimov A."/>
            <person name="Sazanova A."/>
            <person name="Chirak E."/>
            <person name="Verkhozina A."/>
            <person name="Kuznetsova I."/>
            <person name="Andronov E."/>
            <person name="Puhalsky J."/>
            <person name="Tikhonovich I."/>
        </authorList>
    </citation>
    <scope>NUCLEOTIDE SEQUENCE [LARGE SCALE GENOMIC DNA]</scope>
    <source>
        <strain evidence="1 2">Opo-235</strain>
    </source>
</reference>
<organism evidence="1 2">
    <name type="scientific">Mesorhizobium japonicum</name>
    <dbReference type="NCBI Taxonomy" id="2066070"/>
    <lineage>
        <taxon>Bacteria</taxon>
        <taxon>Pseudomonadati</taxon>
        <taxon>Pseudomonadota</taxon>
        <taxon>Alphaproteobacteria</taxon>
        <taxon>Hyphomicrobiales</taxon>
        <taxon>Phyllobacteriaceae</taxon>
        <taxon>Mesorhizobium</taxon>
    </lineage>
</organism>
<name>A0A3M9X0L5_9HYPH</name>
<accession>A0A3M9X0L5</accession>
<dbReference type="AlphaFoldDB" id="A0A3M9X0L5"/>